<feature type="region of interest" description="Disordered" evidence="1">
    <location>
        <begin position="1"/>
        <end position="55"/>
    </location>
</feature>
<dbReference type="InterPro" id="IPR019181">
    <property type="entry name" value="LSM12_ABD"/>
</dbReference>
<dbReference type="AlphaFoldDB" id="A0A0G4IRT4"/>
<dbReference type="PANTHER" id="PTHR13542">
    <property type="entry name" value="LSM12 HOMOLOG"/>
    <property type="match status" value="1"/>
</dbReference>
<keyword evidence="5" id="KW-1185">Reference proteome</keyword>
<evidence type="ECO:0000313" key="4">
    <source>
        <dbReference type="EMBL" id="SPQ98189.1"/>
    </source>
</evidence>
<evidence type="ECO:0000256" key="1">
    <source>
        <dbReference type="SAM" id="MobiDB-lite"/>
    </source>
</evidence>
<organism evidence="3 5">
    <name type="scientific">Plasmodiophora brassicae</name>
    <name type="common">Clubroot disease agent</name>
    <dbReference type="NCBI Taxonomy" id="37360"/>
    <lineage>
        <taxon>Eukaryota</taxon>
        <taxon>Sar</taxon>
        <taxon>Rhizaria</taxon>
        <taxon>Endomyxa</taxon>
        <taxon>Phytomyxea</taxon>
        <taxon>Plasmodiophorida</taxon>
        <taxon>Plasmodiophoridae</taxon>
        <taxon>Plasmodiophora</taxon>
    </lineage>
</organism>
<dbReference type="InterPro" id="IPR039683">
    <property type="entry name" value="Lsm12-like"/>
</dbReference>
<dbReference type="STRING" id="37360.A0A0G4IRT4"/>
<sequence length="234" mass="25178">MKEEGQHRATSPTSFPALSRAQTGVPQATPDRPDSRRAASAPMGSSGPFDNLERHCGKPVEITRSNPARSKITGRVLFADTNNGMIGVVEDETLQLHIYHVHSLLQIDVIDDNPTDWTPSECAGLGLVSDPAALKSRQVSALAARQDEALKNGPPGTSAAVQALFDTISKTMSCRWKGNTIVVHDVSIEKPYRQGNCKGANQTSLLRVQKIVGAYWQKADFDADGPGDAMDTSQ</sequence>
<dbReference type="Proteomes" id="UP000290189">
    <property type="component" value="Unassembled WGS sequence"/>
</dbReference>
<keyword evidence="4" id="KW-0496">Mitochondrion</keyword>
<dbReference type="Proteomes" id="UP000039324">
    <property type="component" value="Unassembled WGS sequence"/>
</dbReference>
<evidence type="ECO:0000313" key="5">
    <source>
        <dbReference type="Proteomes" id="UP000039324"/>
    </source>
</evidence>
<evidence type="ECO:0000313" key="6">
    <source>
        <dbReference type="Proteomes" id="UP000290189"/>
    </source>
</evidence>
<dbReference type="OrthoDB" id="1057137at2759"/>
<dbReference type="EMBL" id="OVEO01000009">
    <property type="protein sequence ID" value="SPQ98189.1"/>
    <property type="molecule type" value="Genomic_DNA"/>
</dbReference>
<feature type="domain" description="AD" evidence="2">
    <location>
        <begin position="127"/>
        <end position="220"/>
    </location>
</feature>
<feature type="compositionally biased region" description="Polar residues" evidence="1">
    <location>
        <begin position="8"/>
        <end position="26"/>
    </location>
</feature>
<reference evidence="4 6" key="2">
    <citation type="submission" date="2018-03" db="EMBL/GenBank/DDBJ databases">
        <authorList>
            <person name="Fogelqvist J."/>
        </authorList>
    </citation>
    <scope>NUCLEOTIDE SEQUENCE [LARGE SCALE GENOMIC DNA]</scope>
</reference>
<gene>
    <name evidence="3" type="ORF">PBRA_006089</name>
    <name evidence="4" type="ORF">PLBR_LOCUS5404</name>
</gene>
<dbReference type="InterPro" id="IPR047574">
    <property type="entry name" value="AD"/>
</dbReference>
<dbReference type="Pfam" id="PF09793">
    <property type="entry name" value="AD"/>
    <property type="match status" value="1"/>
</dbReference>
<evidence type="ECO:0000259" key="2">
    <source>
        <dbReference type="PROSITE" id="PS52001"/>
    </source>
</evidence>
<dbReference type="PROSITE" id="PS52001">
    <property type="entry name" value="AD"/>
    <property type="match status" value="1"/>
</dbReference>
<dbReference type="EMBL" id="CDSF01000081">
    <property type="protein sequence ID" value="CEO97975.1"/>
    <property type="molecule type" value="Genomic_DNA"/>
</dbReference>
<proteinExistence type="predicted"/>
<accession>A0A0G4IRT4</accession>
<evidence type="ECO:0000313" key="3">
    <source>
        <dbReference type="EMBL" id="CEO97975.1"/>
    </source>
</evidence>
<name>A0A0G4IRT4_PLABS</name>
<geneLocation type="mitochondrion" evidence="4"/>
<dbReference type="SMART" id="SM00995">
    <property type="entry name" value="AD"/>
    <property type="match status" value="1"/>
</dbReference>
<protein>
    <recommendedName>
        <fullName evidence="2">AD domain-containing protein</fullName>
    </recommendedName>
</protein>
<reference evidence="3 5" key="1">
    <citation type="submission" date="2015-02" db="EMBL/GenBank/DDBJ databases">
        <authorList>
            <person name="Chooi Y.-H."/>
        </authorList>
    </citation>
    <scope>NUCLEOTIDE SEQUENCE [LARGE SCALE GENOMIC DNA]</scope>
    <source>
        <strain evidence="3">E3</strain>
    </source>
</reference>